<dbReference type="SUPFAM" id="SSF52540">
    <property type="entry name" value="P-loop containing nucleoside triphosphate hydrolases"/>
    <property type="match status" value="1"/>
</dbReference>
<evidence type="ECO:0000259" key="4">
    <source>
        <dbReference type="Pfam" id="PF14331"/>
    </source>
</evidence>
<keyword evidence="1" id="KW-0812">Transmembrane</keyword>
<feature type="transmembrane region" description="Helical" evidence="1">
    <location>
        <begin position="45"/>
        <end position="64"/>
    </location>
</feature>
<dbReference type="InterPro" id="IPR009612">
    <property type="entry name" value="IcmF-rel"/>
</dbReference>
<dbReference type="AlphaFoldDB" id="A0A1N7P4R7"/>
<dbReference type="InterPro" id="IPR027417">
    <property type="entry name" value="P-loop_NTPase"/>
</dbReference>
<dbReference type="PANTHER" id="PTHR36153:SF1">
    <property type="entry name" value="TYPE VI SECRETION SYSTEM COMPONENT TSSM1"/>
    <property type="match status" value="1"/>
</dbReference>
<dbReference type="PANTHER" id="PTHR36153">
    <property type="entry name" value="INNER MEMBRANE PROTEIN-RELATED"/>
    <property type="match status" value="1"/>
</dbReference>
<dbReference type="InterPro" id="IPR017731">
    <property type="entry name" value="TssM1-like"/>
</dbReference>
<dbReference type="Pfam" id="PF14331">
    <property type="entry name" value="IcmF-related_N"/>
    <property type="match status" value="1"/>
</dbReference>
<dbReference type="Pfam" id="PF06761">
    <property type="entry name" value="IcmF-related"/>
    <property type="match status" value="1"/>
</dbReference>
<keyword evidence="6" id="KW-1185">Reference proteome</keyword>
<dbReference type="RefSeq" id="WP_076516933.1">
    <property type="nucleotide sequence ID" value="NZ_FTOH01000008.1"/>
</dbReference>
<dbReference type="Pfam" id="PF06744">
    <property type="entry name" value="IcmF_C"/>
    <property type="match status" value="1"/>
</dbReference>
<sequence length="1168" mass="132071">MKKLLAFLQNKWVVGIIGLTALSLLIWFGAEFIKFGADNMTLSPMTRAIIIGFFWLFWLTWNVSQWLVERRQNKELLGEIESSQQKDNDVVDPDQERSQEELAQMATRFRDALATLKKARFSSRRGKLSLYQLPWYIIIGPPGSGKTTALVNSGLEFPLADTHGKQALGGIGGTRNCDWWFTNDAVLIDTAGRYTTQDSHRVVDNNAWQAFLALLKKYRRRRPINGALIAISLQDLMVQTKEQREQQAKIIRARISELQDELGIRFPVYLTFTKGDLVAGFAEFFGNLSQAEREQVWGVSFPQEESENTGADISRFRQEFNQLVERLNERLLWRVQHERNTDKRAMIQGFPPALESLASVVDGFIQQTFAPNNYSTVPMLRGVYFTSATQEGSPIDRMMAQVSANFGLERSMGKQQHNSGKSFFITRLFRDVIFPESELVGVNRKIENLLRWMRRGAVAGLTGLLIGCAALWTGALVQNRAYMAEVDSLHRDYLQLRETIRPEQATTEEALELLTPLYQASLVYDQEEHPFISYLGLYDGRVDAAADQAYNTQLNQVFYPAVANMLERHLNALGADDSALLPVFRVYLMLFDQEHRDYEQIRAYAETRWQDLLPGEATKQSQLLTHLDHLIELGFDEQLQPDEYVVTRTRQYLQRIPVAQRLFAQLQKMGNNAREVDLYREIGGNPQQVFGLSENDPVFMMPFLFTKAGYDQAEYGPDSEMMKQIAADQWIYGGNISGEDYSKADLKKLSADVEKLYLTEYARRWQAFYQKFSLANLPGGSQSVTHLLKLADQLSSPLSQVTELVVKNTTLTPEIEMPTASGAAGGLVEKAAGMVYDPTLVDLRFRDIQRMLAAEKGTPSKFAGYLEAIGALAEYLGQIDGAPDSNAAAFEAAKKRFSGGGADAIQQLKNLAATAPEQPADWLNKLADQTWGAVMGKAGVHLNTVWRYQVYETFRNTLGDRYPLVAGRQSEASVVAFNEFFKPGGIQQAFVDEYVSPFVDTYRWKQKGYGGFSIGLSSEALRQFQRADDIRRAWFSEGEAAAINFRATPEKLHSNVRLFTMEIGENRISYSHGPRIEKSLNWIAGESGRSRIVFEDLGERVSNDQYDGDWSLLRMLDDAQLHSTVNKSEKVITFTESGYQAQYRLAASTNVNPFDLSLLRNFRCPQSL</sequence>
<name>A0A1N7P4R7_9GAMM</name>
<feature type="transmembrane region" description="Helical" evidence="1">
    <location>
        <begin position="457"/>
        <end position="477"/>
    </location>
</feature>
<keyword evidence="1" id="KW-0472">Membrane</keyword>
<feature type="domain" description="Type VI secretion system IcmF C-terminal" evidence="2">
    <location>
        <begin position="1045"/>
        <end position="1148"/>
    </location>
</feature>
<evidence type="ECO:0000256" key="1">
    <source>
        <dbReference type="SAM" id="Phobius"/>
    </source>
</evidence>
<accession>A0A1N7P4R7</accession>
<dbReference type="Proteomes" id="UP000185639">
    <property type="component" value="Unassembled WGS sequence"/>
</dbReference>
<dbReference type="InterPro" id="IPR053156">
    <property type="entry name" value="T6SS_TssM-like"/>
</dbReference>
<reference evidence="6" key="1">
    <citation type="submission" date="2017-01" db="EMBL/GenBank/DDBJ databases">
        <authorList>
            <person name="Varghese N."/>
            <person name="Submissions S."/>
        </authorList>
    </citation>
    <scope>NUCLEOTIDE SEQUENCE [LARGE SCALE GENOMIC DNA]</scope>
    <source>
        <strain evidence="6">DSM 24913</strain>
    </source>
</reference>
<evidence type="ECO:0000259" key="3">
    <source>
        <dbReference type="Pfam" id="PF06761"/>
    </source>
</evidence>
<dbReference type="NCBIfam" id="TIGR03348">
    <property type="entry name" value="VI_IcmF"/>
    <property type="match status" value="1"/>
</dbReference>
<evidence type="ECO:0000313" key="6">
    <source>
        <dbReference type="Proteomes" id="UP000185639"/>
    </source>
</evidence>
<keyword evidence="1" id="KW-1133">Transmembrane helix</keyword>
<gene>
    <name evidence="5" type="ORF">SAMN05421686_108145</name>
</gene>
<evidence type="ECO:0000259" key="2">
    <source>
        <dbReference type="Pfam" id="PF06744"/>
    </source>
</evidence>
<feature type="transmembrane region" description="Helical" evidence="1">
    <location>
        <begin position="12"/>
        <end position="33"/>
    </location>
</feature>
<feature type="domain" description="Type VI secretion system component TssM1 N-terminal" evidence="4">
    <location>
        <begin position="203"/>
        <end position="460"/>
    </location>
</feature>
<dbReference type="InterPro" id="IPR025743">
    <property type="entry name" value="TssM1_N"/>
</dbReference>
<feature type="domain" description="IcmF-related" evidence="3">
    <location>
        <begin position="511"/>
        <end position="810"/>
    </location>
</feature>
<dbReference type="EMBL" id="FTOH01000008">
    <property type="protein sequence ID" value="SIT05574.1"/>
    <property type="molecule type" value="Genomic_DNA"/>
</dbReference>
<dbReference type="STRING" id="484498.SAMN05421686_108145"/>
<dbReference type="OrthoDB" id="9758229at2"/>
<proteinExistence type="predicted"/>
<dbReference type="InterPro" id="IPR010623">
    <property type="entry name" value="IcmF_C"/>
</dbReference>
<organism evidence="5 6">
    <name type="scientific">Thalassolituus maritimus</name>
    <dbReference type="NCBI Taxonomy" id="484498"/>
    <lineage>
        <taxon>Bacteria</taxon>
        <taxon>Pseudomonadati</taxon>
        <taxon>Pseudomonadota</taxon>
        <taxon>Gammaproteobacteria</taxon>
        <taxon>Oceanospirillales</taxon>
        <taxon>Oceanospirillaceae</taxon>
        <taxon>Thalassolituus</taxon>
    </lineage>
</organism>
<evidence type="ECO:0000313" key="5">
    <source>
        <dbReference type="EMBL" id="SIT05574.1"/>
    </source>
</evidence>
<protein>
    <submittedName>
        <fullName evidence="5">Type VI secretion system protein ImpL</fullName>
    </submittedName>
</protein>